<evidence type="ECO:0000313" key="2">
    <source>
        <dbReference type="EMBL" id="KRG88107.1"/>
    </source>
</evidence>
<comment type="caution">
    <text evidence="2">The sequence shown here is derived from an EMBL/GenBank/DDBJ whole genome shotgun (WGS) entry which is preliminary data.</text>
</comment>
<dbReference type="NCBIfam" id="TIGR00481">
    <property type="entry name" value="YbhB/YbcL family Raf kinase inhibitor-like protein"/>
    <property type="match status" value="1"/>
</dbReference>
<protein>
    <submittedName>
        <fullName evidence="2">Phosphatidylethanolamine-binding protein</fullName>
    </submittedName>
</protein>
<gene>
    <name evidence="2" type="ORF">ABB34_01825</name>
</gene>
<dbReference type="PATRIC" id="fig|659018.3.peg.81"/>
<reference evidence="2 3" key="1">
    <citation type="submission" date="2015-05" db="EMBL/GenBank/DDBJ databases">
        <title>Genome sequencing and analysis of members of genus Stenotrophomonas.</title>
        <authorList>
            <person name="Patil P.P."/>
            <person name="Midha S."/>
            <person name="Patil P.B."/>
        </authorList>
    </citation>
    <scope>NUCLEOTIDE SEQUENCE [LARGE SCALE GENOMIC DNA]</scope>
    <source>
        <strain evidence="2 3">JCM 16244</strain>
    </source>
</reference>
<keyword evidence="3" id="KW-1185">Reference proteome</keyword>
<dbReference type="Proteomes" id="UP000050940">
    <property type="component" value="Unassembled WGS sequence"/>
</dbReference>
<sequence length="210" mass="22395">MKLSSQSFGNGQPIPAEFAAGGSDGFAGNRNPQLAWSEVPEGTRSFALVCVDPDAPTVPELVGRDDVSIPLDQPRGHFIHWVMVDIPAALRELAAGSCSDGFSARGKQPPPGPAGARQGLNDYTGWFAADPDLSGSYRGYDGPYPPFNDERVHRYFFRLYALDVERLPLEGDFTAADAHRAMHGHVLAEAAIHGSYTLNPALGDGSSVTA</sequence>
<dbReference type="PANTHER" id="PTHR30289:SF1">
    <property type="entry name" value="PEBP (PHOSPHATIDYLETHANOLAMINE-BINDING PROTEIN) FAMILY PROTEIN"/>
    <property type="match status" value="1"/>
</dbReference>
<dbReference type="RefSeq" id="WP_057639589.1">
    <property type="nucleotide sequence ID" value="NZ_LDJP01000010.1"/>
</dbReference>
<feature type="region of interest" description="Disordered" evidence="1">
    <location>
        <begin position="1"/>
        <end position="33"/>
    </location>
</feature>
<accession>A0A0R0E1K8</accession>
<evidence type="ECO:0000313" key="3">
    <source>
        <dbReference type="Proteomes" id="UP000050940"/>
    </source>
</evidence>
<dbReference type="Gene3D" id="3.90.280.10">
    <property type="entry name" value="PEBP-like"/>
    <property type="match status" value="1"/>
</dbReference>
<organism evidence="2 3">
    <name type="scientific">Stenotrophomonas daejeonensis</name>
    <dbReference type="NCBI Taxonomy" id="659018"/>
    <lineage>
        <taxon>Bacteria</taxon>
        <taxon>Pseudomonadati</taxon>
        <taxon>Pseudomonadota</taxon>
        <taxon>Gammaproteobacteria</taxon>
        <taxon>Lysobacterales</taxon>
        <taxon>Lysobacteraceae</taxon>
        <taxon>Stenotrophomonas</taxon>
    </lineage>
</organism>
<dbReference type="CDD" id="cd00865">
    <property type="entry name" value="PEBP_bact_arch"/>
    <property type="match status" value="1"/>
</dbReference>
<evidence type="ECO:0000256" key="1">
    <source>
        <dbReference type="SAM" id="MobiDB-lite"/>
    </source>
</evidence>
<dbReference type="SUPFAM" id="SSF49777">
    <property type="entry name" value="PEBP-like"/>
    <property type="match status" value="1"/>
</dbReference>
<name>A0A0R0E1K8_9GAMM</name>
<dbReference type="PANTHER" id="PTHR30289">
    <property type="entry name" value="UNCHARACTERIZED PROTEIN YBCL-RELATED"/>
    <property type="match status" value="1"/>
</dbReference>
<dbReference type="STRING" id="659018.ABB34_01825"/>
<dbReference type="AlphaFoldDB" id="A0A0R0E1K8"/>
<dbReference type="InterPro" id="IPR008914">
    <property type="entry name" value="PEBP"/>
</dbReference>
<feature type="region of interest" description="Disordered" evidence="1">
    <location>
        <begin position="100"/>
        <end position="120"/>
    </location>
</feature>
<proteinExistence type="predicted"/>
<dbReference type="OrthoDB" id="9797506at2"/>
<feature type="compositionally biased region" description="Polar residues" evidence="1">
    <location>
        <begin position="1"/>
        <end position="10"/>
    </location>
</feature>
<dbReference type="Pfam" id="PF01161">
    <property type="entry name" value="PBP"/>
    <property type="match status" value="1"/>
</dbReference>
<dbReference type="InterPro" id="IPR005247">
    <property type="entry name" value="YbhB_YbcL/LppC-like"/>
</dbReference>
<dbReference type="InterPro" id="IPR036610">
    <property type="entry name" value="PEBP-like_sf"/>
</dbReference>
<dbReference type="EMBL" id="LDJP01000010">
    <property type="protein sequence ID" value="KRG88107.1"/>
    <property type="molecule type" value="Genomic_DNA"/>
</dbReference>